<gene>
    <name evidence="7" type="ORF">DK880_01014</name>
</gene>
<keyword evidence="4" id="KW-1133">Transmembrane helix</keyword>
<name>A0A2Z3LAG3_9BACT</name>
<keyword evidence="1" id="KW-1003">Cell membrane</keyword>
<evidence type="ECO:0000256" key="4">
    <source>
        <dbReference type="ARBA" id="ARBA00022989"/>
    </source>
</evidence>
<sequence length="254" mass="28878">MEMRSQLIKGIPCALLAVNVGLSMLWIIKKQATLVCEHVAIHIKAYPEQVFLTTQTILDLLQVTYRIPLTGQPIKAINSYLIRDKLAMQPLIKKAVVCKTWPSTLHIALETKQLLARIIIPECPNDKQLYLDENGSILSLNTAPLCRLLVVSADTLHTIAAAMQSADKGLWMLLHQLYQDRFLRSQITSLQIAPNHFITLGTQIGNHQILFGKTENIHEKLEKLYVFYKEVIPYKGWHAYRQINVAFANQLICQ</sequence>
<feature type="domain" description="POTRA" evidence="6">
    <location>
        <begin position="51"/>
        <end position="110"/>
    </location>
</feature>
<dbReference type="InterPro" id="IPR013685">
    <property type="entry name" value="POTRA_FtsQ_type"/>
</dbReference>
<evidence type="ECO:0000259" key="6">
    <source>
        <dbReference type="Pfam" id="PF08478"/>
    </source>
</evidence>
<keyword evidence="3" id="KW-0812">Transmembrane</keyword>
<keyword evidence="4" id="KW-0472">Membrane</keyword>
<evidence type="ECO:0000256" key="1">
    <source>
        <dbReference type="ARBA" id="ARBA00022475"/>
    </source>
</evidence>
<protein>
    <recommendedName>
        <fullName evidence="6">POTRA domain-containing protein</fullName>
    </recommendedName>
</protein>
<dbReference type="Proteomes" id="UP000245872">
    <property type="component" value="Chromosome"/>
</dbReference>
<evidence type="ECO:0000256" key="5">
    <source>
        <dbReference type="ARBA" id="ARBA00023306"/>
    </source>
</evidence>
<reference evidence="7 8" key="1">
    <citation type="submission" date="2018-05" db="EMBL/GenBank/DDBJ databases">
        <title>Candidatus Cardinium hertigii Genome Assembly.</title>
        <authorList>
            <person name="Showmaker K.C."/>
            <person name="Walden K.O."/>
            <person name="Fields C.J."/>
            <person name="Lambert K.N."/>
            <person name="Hudson M.E."/>
        </authorList>
    </citation>
    <scope>NUCLEOTIDE SEQUENCE [LARGE SCALE GENOMIC DNA]</scope>
    <source>
        <strain evidence="8">cHgTN10</strain>
    </source>
</reference>
<keyword evidence="5" id="KW-0131">Cell cycle</keyword>
<evidence type="ECO:0000313" key="7">
    <source>
        <dbReference type="EMBL" id="AWN82311.1"/>
    </source>
</evidence>
<evidence type="ECO:0000313" key="8">
    <source>
        <dbReference type="Proteomes" id="UP000245872"/>
    </source>
</evidence>
<evidence type="ECO:0000256" key="2">
    <source>
        <dbReference type="ARBA" id="ARBA00022618"/>
    </source>
</evidence>
<dbReference type="KEGG" id="cher:DK880_01014"/>
<dbReference type="EMBL" id="CP029619">
    <property type="protein sequence ID" value="AWN82311.1"/>
    <property type="molecule type" value="Genomic_DNA"/>
</dbReference>
<dbReference type="Pfam" id="PF08478">
    <property type="entry name" value="POTRA_1"/>
    <property type="match status" value="1"/>
</dbReference>
<proteinExistence type="predicted"/>
<organism evidence="7 8">
    <name type="scientific">Candidatus Cardinium hertigii</name>
    <dbReference type="NCBI Taxonomy" id="247481"/>
    <lineage>
        <taxon>Bacteria</taxon>
        <taxon>Pseudomonadati</taxon>
        <taxon>Bacteroidota</taxon>
        <taxon>Cytophagia</taxon>
        <taxon>Cytophagales</taxon>
        <taxon>Amoebophilaceae</taxon>
        <taxon>Candidatus Cardinium</taxon>
    </lineage>
</organism>
<keyword evidence="2" id="KW-0132">Cell division</keyword>
<evidence type="ECO:0000256" key="3">
    <source>
        <dbReference type="ARBA" id="ARBA00022692"/>
    </source>
</evidence>
<dbReference type="AlphaFoldDB" id="A0A2Z3LAG3"/>
<dbReference type="OrthoDB" id="1466667at2"/>
<keyword evidence="8" id="KW-1185">Reference proteome</keyword>
<accession>A0A2Z3LAG3</accession>